<evidence type="ECO:0000256" key="1">
    <source>
        <dbReference type="SAM" id="MobiDB-lite"/>
    </source>
</evidence>
<keyword evidence="5" id="KW-1185">Reference proteome</keyword>
<organism evidence="4 5">
    <name type="scientific">Halogeometricum limi</name>
    <dbReference type="NCBI Taxonomy" id="555875"/>
    <lineage>
        <taxon>Archaea</taxon>
        <taxon>Methanobacteriati</taxon>
        <taxon>Methanobacteriota</taxon>
        <taxon>Stenosarchaea group</taxon>
        <taxon>Halobacteria</taxon>
        <taxon>Halobacteriales</taxon>
        <taxon>Haloferacaceae</taxon>
        <taxon>Halogeometricum</taxon>
    </lineage>
</organism>
<feature type="region of interest" description="Disordered" evidence="1">
    <location>
        <begin position="150"/>
        <end position="273"/>
    </location>
</feature>
<reference evidence="5" key="1">
    <citation type="submission" date="2016-10" db="EMBL/GenBank/DDBJ databases">
        <authorList>
            <person name="Varghese N."/>
            <person name="Submissions S."/>
        </authorList>
    </citation>
    <scope>NUCLEOTIDE SEQUENCE [LARGE SCALE GENOMIC DNA]</scope>
    <source>
        <strain evidence="5">CGMCC 1.8711</strain>
    </source>
</reference>
<dbReference type="CDD" id="cd00090">
    <property type="entry name" value="HTH_ARSR"/>
    <property type="match status" value="1"/>
</dbReference>
<accession>A0A1I6FVJ4</accession>
<feature type="compositionally biased region" description="Low complexity" evidence="1">
    <location>
        <begin position="233"/>
        <end position="273"/>
    </location>
</feature>
<dbReference type="OrthoDB" id="11368at2157"/>
<dbReference type="InterPro" id="IPR001845">
    <property type="entry name" value="HTH_ArsR_DNA-bd_dom"/>
</dbReference>
<dbReference type="SUPFAM" id="SSF46785">
    <property type="entry name" value="Winged helix' DNA-binding domain"/>
    <property type="match status" value="1"/>
</dbReference>
<dbReference type="InterPro" id="IPR036390">
    <property type="entry name" value="WH_DNA-bd_sf"/>
</dbReference>
<dbReference type="InterPro" id="IPR036388">
    <property type="entry name" value="WH-like_DNA-bd_sf"/>
</dbReference>
<dbReference type="Proteomes" id="UP000243250">
    <property type="component" value="Unassembled WGS sequence"/>
</dbReference>
<keyword evidence="2" id="KW-0472">Membrane</keyword>
<dbReference type="Pfam" id="PF12840">
    <property type="entry name" value="HTH_20"/>
    <property type="match status" value="1"/>
</dbReference>
<gene>
    <name evidence="4" type="ORF">SAMN04488124_0386</name>
</gene>
<dbReference type="Gene3D" id="1.10.10.10">
    <property type="entry name" value="Winged helix-like DNA-binding domain superfamily/Winged helix DNA-binding domain"/>
    <property type="match status" value="1"/>
</dbReference>
<dbReference type="GO" id="GO:0003700">
    <property type="term" value="F:DNA-binding transcription factor activity"/>
    <property type="evidence" value="ECO:0007669"/>
    <property type="project" value="InterPro"/>
</dbReference>
<protein>
    <submittedName>
        <fullName evidence="4">Helix-turn-helix domain-containing protein</fullName>
    </submittedName>
</protein>
<name>A0A1I6FVJ4_9EURY</name>
<dbReference type="AlphaFoldDB" id="A0A1I6FVJ4"/>
<dbReference type="RefSeq" id="WP_089876252.1">
    <property type="nucleotide sequence ID" value="NZ_FOYS01000001.1"/>
</dbReference>
<feature type="compositionally biased region" description="Low complexity" evidence="1">
    <location>
        <begin position="157"/>
        <end position="168"/>
    </location>
</feature>
<dbReference type="EMBL" id="FOYS01000001">
    <property type="protein sequence ID" value="SFR33972.1"/>
    <property type="molecule type" value="Genomic_DNA"/>
</dbReference>
<evidence type="ECO:0000313" key="5">
    <source>
        <dbReference type="Proteomes" id="UP000243250"/>
    </source>
</evidence>
<sequence length="331" mass="32619">MADILPTRPDPPEGDKEPRVVGIDSDEVSELLSAISSNTARAILSSLHDEPATPSEVAARVDTSIQNAQYHLGKLEDADLIESGGTAYSEKGREMTVYTPADRALVVVAGNEDDTGGLQTVLSQLLGGLGAVALGSVVVERLTTTAAGPGVTLVDQSESAGGAATDGGSASGGGGDDGATTAADAGGAGGATNATAGTTPTAAETEAPERATETPAETGTPTATDGDAGGFGAAEATTTEAGEATRTDAATSMETATAAAETEAPTATETAQTVTARATETASEATRTAVETSLGSGSGVVELAALSPAELFFLGGVLTLAVATAYWMVRR</sequence>
<evidence type="ECO:0000313" key="4">
    <source>
        <dbReference type="EMBL" id="SFR33972.1"/>
    </source>
</evidence>
<evidence type="ECO:0000259" key="3">
    <source>
        <dbReference type="SMART" id="SM00418"/>
    </source>
</evidence>
<feature type="compositionally biased region" description="Low complexity" evidence="1">
    <location>
        <begin position="213"/>
        <end position="226"/>
    </location>
</feature>
<dbReference type="InterPro" id="IPR011991">
    <property type="entry name" value="ArsR-like_HTH"/>
</dbReference>
<keyword evidence="2" id="KW-0812">Transmembrane</keyword>
<proteinExistence type="predicted"/>
<evidence type="ECO:0000256" key="2">
    <source>
        <dbReference type="SAM" id="Phobius"/>
    </source>
</evidence>
<feature type="compositionally biased region" description="Low complexity" evidence="1">
    <location>
        <begin position="178"/>
        <end position="205"/>
    </location>
</feature>
<feature type="region of interest" description="Disordered" evidence="1">
    <location>
        <begin position="1"/>
        <end position="21"/>
    </location>
</feature>
<dbReference type="SMART" id="SM00418">
    <property type="entry name" value="HTH_ARSR"/>
    <property type="match status" value="1"/>
</dbReference>
<feature type="transmembrane region" description="Helical" evidence="2">
    <location>
        <begin position="311"/>
        <end position="329"/>
    </location>
</feature>
<feature type="compositionally biased region" description="Basic and acidic residues" evidence="1">
    <location>
        <begin position="10"/>
        <end position="19"/>
    </location>
</feature>
<dbReference type="STRING" id="555875.SAMN04488124_0386"/>
<feature type="domain" description="HTH arsR-type" evidence="3">
    <location>
        <begin position="30"/>
        <end position="111"/>
    </location>
</feature>
<keyword evidence="2" id="KW-1133">Transmembrane helix</keyword>